<keyword evidence="3" id="KW-1185">Reference proteome</keyword>
<evidence type="ECO:0000256" key="1">
    <source>
        <dbReference type="SAM" id="MobiDB-lite"/>
    </source>
</evidence>
<proteinExistence type="predicted"/>
<evidence type="ECO:0000313" key="3">
    <source>
        <dbReference type="Proteomes" id="UP001066276"/>
    </source>
</evidence>
<dbReference type="AlphaFoldDB" id="A0AAV7UMV0"/>
<gene>
    <name evidence="2" type="ORF">NDU88_007063</name>
</gene>
<protein>
    <submittedName>
        <fullName evidence="2">Uncharacterized protein</fullName>
    </submittedName>
</protein>
<reference evidence="2" key="1">
    <citation type="journal article" date="2022" name="bioRxiv">
        <title>Sequencing and chromosome-scale assembly of the giantPleurodeles waltlgenome.</title>
        <authorList>
            <person name="Brown T."/>
            <person name="Elewa A."/>
            <person name="Iarovenko S."/>
            <person name="Subramanian E."/>
            <person name="Araus A.J."/>
            <person name="Petzold A."/>
            <person name="Susuki M."/>
            <person name="Suzuki K.-i.T."/>
            <person name="Hayashi T."/>
            <person name="Toyoda A."/>
            <person name="Oliveira C."/>
            <person name="Osipova E."/>
            <person name="Leigh N.D."/>
            <person name="Simon A."/>
            <person name="Yun M.H."/>
        </authorList>
    </citation>
    <scope>NUCLEOTIDE SEQUENCE</scope>
    <source>
        <strain evidence="2">20211129_DDA</strain>
        <tissue evidence="2">Liver</tissue>
    </source>
</reference>
<evidence type="ECO:0000313" key="2">
    <source>
        <dbReference type="EMBL" id="KAJ1190325.1"/>
    </source>
</evidence>
<comment type="caution">
    <text evidence="2">The sequence shown here is derived from an EMBL/GenBank/DDBJ whole genome shotgun (WGS) entry which is preliminary data.</text>
</comment>
<organism evidence="2 3">
    <name type="scientific">Pleurodeles waltl</name>
    <name type="common">Iberian ribbed newt</name>
    <dbReference type="NCBI Taxonomy" id="8319"/>
    <lineage>
        <taxon>Eukaryota</taxon>
        <taxon>Metazoa</taxon>
        <taxon>Chordata</taxon>
        <taxon>Craniata</taxon>
        <taxon>Vertebrata</taxon>
        <taxon>Euteleostomi</taxon>
        <taxon>Amphibia</taxon>
        <taxon>Batrachia</taxon>
        <taxon>Caudata</taxon>
        <taxon>Salamandroidea</taxon>
        <taxon>Salamandridae</taxon>
        <taxon>Pleurodelinae</taxon>
        <taxon>Pleurodeles</taxon>
    </lineage>
</organism>
<dbReference type="Proteomes" id="UP001066276">
    <property type="component" value="Chromosome 3_1"/>
</dbReference>
<accession>A0AAV7UMV0</accession>
<feature type="region of interest" description="Disordered" evidence="1">
    <location>
        <begin position="27"/>
        <end position="61"/>
    </location>
</feature>
<dbReference type="EMBL" id="JANPWB010000005">
    <property type="protein sequence ID" value="KAJ1190325.1"/>
    <property type="molecule type" value="Genomic_DNA"/>
</dbReference>
<name>A0AAV7UMV0_PLEWA</name>
<feature type="region of interest" description="Disordered" evidence="1">
    <location>
        <begin position="113"/>
        <end position="138"/>
    </location>
</feature>
<sequence length="138" mass="14769">MVMHAVVSAPWGPACGNGSSLQLKYPQAWPPLTPEPSSEEPRLYGEGMQPSLQHTAPGPPAQRCIRIVPHSDLCSRALRSHCGLLRPRHAAAALSQGGLKSGDSMRRCGAPPALKKYGCRCPRRTGPPDAPQFRLQGS</sequence>